<dbReference type="InterPro" id="IPR044742">
    <property type="entry name" value="DEAD/DEAH_RhlB"/>
</dbReference>
<evidence type="ECO:0000313" key="12">
    <source>
        <dbReference type="EMBL" id="PIP60436.1"/>
    </source>
</evidence>
<dbReference type="InterPro" id="IPR014001">
    <property type="entry name" value="Helicase_ATP-bd"/>
</dbReference>
<dbReference type="InterPro" id="IPR001650">
    <property type="entry name" value="Helicase_C-like"/>
</dbReference>
<dbReference type="GO" id="GO:0005829">
    <property type="term" value="C:cytosol"/>
    <property type="evidence" value="ECO:0007669"/>
    <property type="project" value="TreeGrafter"/>
</dbReference>
<evidence type="ECO:0000256" key="8">
    <source>
        <dbReference type="SAM" id="MobiDB-lite"/>
    </source>
</evidence>
<feature type="short sequence motif" description="Q motif" evidence="6">
    <location>
        <begin position="10"/>
        <end position="38"/>
    </location>
</feature>
<feature type="domain" description="DEAD-box RNA helicase Q" evidence="11">
    <location>
        <begin position="10"/>
        <end position="38"/>
    </location>
</feature>
<keyword evidence="3 7" id="KW-0347">Helicase</keyword>
<evidence type="ECO:0000256" key="7">
    <source>
        <dbReference type="RuleBase" id="RU000492"/>
    </source>
</evidence>
<organism evidence="12 13">
    <name type="scientific">Candidatus Uhrbacteria bacterium CG22_combo_CG10-13_8_21_14_all_47_17</name>
    <dbReference type="NCBI Taxonomy" id="1975041"/>
    <lineage>
        <taxon>Bacteria</taxon>
        <taxon>Candidatus Uhriibacteriota</taxon>
    </lineage>
</organism>
<comment type="similarity">
    <text evidence="5 7">Belongs to the DEAD box helicase family.</text>
</comment>
<evidence type="ECO:0000256" key="3">
    <source>
        <dbReference type="ARBA" id="ARBA00022806"/>
    </source>
</evidence>
<dbReference type="SMART" id="SM00487">
    <property type="entry name" value="DEXDc"/>
    <property type="match status" value="1"/>
</dbReference>
<dbReference type="PROSITE" id="PS51194">
    <property type="entry name" value="HELICASE_CTER"/>
    <property type="match status" value="1"/>
</dbReference>
<evidence type="ECO:0000259" key="11">
    <source>
        <dbReference type="PROSITE" id="PS51195"/>
    </source>
</evidence>
<evidence type="ECO:0000313" key="13">
    <source>
        <dbReference type="Proteomes" id="UP000231581"/>
    </source>
</evidence>
<proteinExistence type="inferred from homology"/>
<dbReference type="AlphaFoldDB" id="A0A2H0BRX8"/>
<dbReference type="GO" id="GO:0016787">
    <property type="term" value="F:hydrolase activity"/>
    <property type="evidence" value="ECO:0007669"/>
    <property type="project" value="UniProtKB-KW"/>
</dbReference>
<dbReference type="PROSITE" id="PS51192">
    <property type="entry name" value="HELICASE_ATP_BIND_1"/>
    <property type="match status" value="1"/>
</dbReference>
<dbReference type="Gene3D" id="3.40.50.300">
    <property type="entry name" value="P-loop containing nucleotide triphosphate hydrolases"/>
    <property type="match status" value="2"/>
</dbReference>
<feature type="compositionally biased region" description="Basic and acidic residues" evidence="8">
    <location>
        <begin position="406"/>
        <end position="422"/>
    </location>
</feature>
<dbReference type="PANTHER" id="PTHR47959:SF13">
    <property type="entry name" value="ATP-DEPENDENT RNA HELICASE RHLE"/>
    <property type="match status" value="1"/>
</dbReference>
<dbReference type="SMART" id="SM00490">
    <property type="entry name" value="HELICc"/>
    <property type="match status" value="1"/>
</dbReference>
<accession>A0A2H0BRX8</accession>
<dbReference type="InterPro" id="IPR011545">
    <property type="entry name" value="DEAD/DEAH_box_helicase_dom"/>
</dbReference>
<dbReference type="InterPro" id="IPR027417">
    <property type="entry name" value="P-loop_NTPase"/>
</dbReference>
<feature type="region of interest" description="Disordered" evidence="8">
    <location>
        <begin position="366"/>
        <end position="429"/>
    </location>
</feature>
<dbReference type="CDD" id="cd00268">
    <property type="entry name" value="DEADc"/>
    <property type="match status" value="1"/>
</dbReference>
<gene>
    <name evidence="12" type="ORF">COX00_03410</name>
</gene>
<feature type="compositionally biased region" description="Polar residues" evidence="8">
    <location>
        <begin position="383"/>
        <end position="393"/>
    </location>
</feature>
<reference evidence="12 13" key="1">
    <citation type="submission" date="2017-09" db="EMBL/GenBank/DDBJ databases">
        <title>Depth-based differentiation of microbial function through sediment-hosted aquifers and enrichment of novel symbionts in the deep terrestrial subsurface.</title>
        <authorList>
            <person name="Probst A.J."/>
            <person name="Ladd B."/>
            <person name="Jarett J.K."/>
            <person name="Geller-Mcgrath D.E."/>
            <person name="Sieber C.M."/>
            <person name="Emerson J.B."/>
            <person name="Anantharaman K."/>
            <person name="Thomas B.C."/>
            <person name="Malmstrom R."/>
            <person name="Stieglmeier M."/>
            <person name="Klingl A."/>
            <person name="Woyke T."/>
            <person name="Ryan C.M."/>
            <person name="Banfield J.F."/>
        </authorList>
    </citation>
    <scope>NUCLEOTIDE SEQUENCE [LARGE SCALE GENOMIC DNA]</scope>
    <source>
        <strain evidence="12">CG22_combo_CG10-13_8_21_14_all_47_17</strain>
    </source>
</reference>
<dbReference type="PANTHER" id="PTHR47959">
    <property type="entry name" value="ATP-DEPENDENT RNA HELICASE RHLE-RELATED"/>
    <property type="match status" value="1"/>
</dbReference>
<evidence type="ECO:0000256" key="6">
    <source>
        <dbReference type="PROSITE-ProRule" id="PRU00552"/>
    </source>
</evidence>
<evidence type="ECO:0000256" key="1">
    <source>
        <dbReference type="ARBA" id="ARBA00022741"/>
    </source>
</evidence>
<dbReference type="InterPro" id="IPR050079">
    <property type="entry name" value="DEAD_box_RNA_helicase"/>
</dbReference>
<keyword evidence="1 7" id="KW-0547">Nucleotide-binding</keyword>
<dbReference type="Pfam" id="PF00270">
    <property type="entry name" value="DEAD"/>
    <property type="match status" value="1"/>
</dbReference>
<dbReference type="PROSITE" id="PS00039">
    <property type="entry name" value="DEAD_ATP_HELICASE"/>
    <property type="match status" value="1"/>
</dbReference>
<keyword evidence="4 7" id="KW-0067">ATP-binding</keyword>
<feature type="domain" description="Helicase C-terminal" evidence="10">
    <location>
        <begin position="220"/>
        <end position="379"/>
    </location>
</feature>
<dbReference type="InterPro" id="IPR000629">
    <property type="entry name" value="RNA-helicase_DEAD-box_CS"/>
</dbReference>
<protein>
    <submittedName>
        <fullName evidence="12">DEAD/DEAH box helicase</fullName>
    </submittedName>
</protein>
<evidence type="ECO:0000259" key="10">
    <source>
        <dbReference type="PROSITE" id="PS51194"/>
    </source>
</evidence>
<dbReference type="PROSITE" id="PS51195">
    <property type="entry name" value="Q_MOTIF"/>
    <property type="match status" value="1"/>
</dbReference>
<name>A0A2H0BRX8_9BACT</name>
<dbReference type="InterPro" id="IPR014014">
    <property type="entry name" value="RNA_helicase_DEAD_Q_motif"/>
</dbReference>
<feature type="domain" description="Helicase ATP-binding" evidence="9">
    <location>
        <begin position="41"/>
        <end position="209"/>
    </location>
</feature>
<dbReference type="GO" id="GO:0005524">
    <property type="term" value="F:ATP binding"/>
    <property type="evidence" value="ECO:0007669"/>
    <property type="project" value="UniProtKB-KW"/>
</dbReference>
<evidence type="ECO:0000256" key="2">
    <source>
        <dbReference type="ARBA" id="ARBA00022801"/>
    </source>
</evidence>
<dbReference type="GO" id="GO:0003676">
    <property type="term" value="F:nucleic acid binding"/>
    <property type="evidence" value="ECO:0007669"/>
    <property type="project" value="InterPro"/>
</dbReference>
<evidence type="ECO:0000256" key="4">
    <source>
        <dbReference type="ARBA" id="ARBA00022840"/>
    </source>
</evidence>
<dbReference type="SUPFAM" id="SSF52540">
    <property type="entry name" value="P-loop containing nucleoside triphosphate hydrolases"/>
    <property type="match status" value="1"/>
</dbReference>
<evidence type="ECO:0000256" key="5">
    <source>
        <dbReference type="ARBA" id="ARBA00038437"/>
    </source>
</evidence>
<dbReference type="Proteomes" id="UP000231581">
    <property type="component" value="Unassembled WGS sequence"/>
</dbReference>
<dbReference type="GO" id="GO:0003724">
    <property type="term" value="F:RNA helicase activity"/>
    <property type="evidence" value="ECO:0007669"/>
    <property type="project" value="InterPro"/>
</dbReference>
<dbReference type="Pfam" id="PF00271">
    <property type="entry name" value="Helicase_C"/>
    <property type="match status" value="1"/>
</dbReference>
<sequence length="429" mass="47485">MNNTTTPPNSGFYGLGIAPKLLEILDRAQFTVPTPIQEQAIPIAIQGKDLMGIAQTGTGKTLAFALPMIQLLQQTKGTGLIITPTRELALQIEETFQKIGRPVNVRTAVIIGGASSYHQIQNLKKNPHVIVATPGRLNDLIEQRKVRLENTRVLVLDEADRMLDMGFEPQIKRILKQLPKERQTMLFSATMPGAILKIANSYMKLPVRVEIGRAGAAAENVTQEVFVVKKENKLRLLESLLKKHEGTALIFSRTKHGARKIARAVRDMGHTAAEIHSDRTLAQRRAALDGFKKGTYRVLVATDIASRGIDVKNIELVLNYDLPDNTDDYVHRIGRTGRAGQSGHAISFATPDQGRDVREIEKLTRTMLPVSPLPDLPDGRPSSFPSASDSGFNARSRHRSTPSNGGRRDQKYLSKQARERRGSHSKRRG</sequence>
<keyword evidence="2 7" id="KW-0378">Hydrolase</keyword>
<dbReference type="CDD" id="cd18787">
    <property type="entry name" value="SF2_C_DEAD"/>
    <property type="match status" value="1"/>
</dbReference>
<dbReference type="EMBL" id="PCSZ01000063">
    <property type="protein sequence ID" value="PIP60436.1"/>
    <property type="molecule type" value="Genomic_DNA"/>
</dbReference>
<comment type="caution">
    <text evidence="12">The sequence shown here is derived from an EMBL/GenBank/DDBJ whole genome shotgun (WGS) entry which is preliminary data.</text>
</comment>
<evidence type="ECO:0000259" key="9">
    <source>
        <dbReference type="PROSITE" id="PS51192"/>
    </source>
</evidence>